<dbReference type="PANTHER" id="PTHR46326:SF19">
    <property type="entry name" value="C2H2-LIKE ZINC FINGER PROTEIN"/>
    <property type="match status" value="1"/>
</dbReference>
<organism evidence="4 5">
    <name type="scientific">Microthlaspi erraticum</name>
    <dbReference type="NCBI Taxonomy" id="1685480"/>
    <lineage>
        <taxon>Eukaryota</taxon>
        <taxon>Viridiplantae</taxon>
        <taxon>Streptophyta</taxon>
        <taxon>Embryophyta</taxon>
        <taxon>Tracheophyta</taxon>
        <taxon>Spermatophyta</taxon>
        <taxon>Magnoliopsida</taxon>
        <taxon>eudicotyledons</taxon>
        <taxon>Gunneridae</taxon>
        <taxon>Pentapetalae</taxon>
        <taxon>rosids</taxon>
        <taxon>malvids</taxon>
        <taxon>Brassicales</taxon>
        <taxon>Brassicaceae</taxon>
        <taxon>Coluteocarpeae</taxon>
        <taxon>Microthlaspi</taxon>
    </lineage>
</organism>
<feature type="compositionally biased region" description="Polar residues" evidence="2">
    <location>
        <begin position="12"/>
        <end position="25"/>
    </location>
</feature>
<dbReference type="InterPro" id="IPR036236">
    <property type="entry name" value="Znf_C2H2_sf"/>
</dbReference>
<evidence type="ECO:0000259" key="3">
    <source>
        <dbReference type="PROSITE" id="PS50157"/>
    </source>
</evidence>
<gene>
    <name evidence="4" type="ORF">MERR_LOCUS9740</name>
</gene>
<feature type="region of interest" description="Disordered" evidence="2">
    <location>
        <begin position="52"/>
        <end position="87"/>
    </location>
</feature>
<evidence type="ECO:0000313" key="4">
    <source>
        <dbReference type="EMBL" id="CAA7022505.1"/>
    </source>
</evidence>
<dbReference type="Proteomes" id="UP000467841">
    <property type="component" value="Unassembled WGS sequence"/>
</dbReference>
<accession>A0A6D2I8Q5</accession>
<name>A0A6D2I8Q5_9BRAS</name>
<dbReference type="GO" id="GO:0008270">
    <property type="term" value="F:zinc ion binding"/>
    <property type="evidence" value="ECO:0007669"/>
    <property type="project" value="UniProtKB-KW"/>
</dbReference>
<dbReference type="EMBL" id="CACVBM020000699">
    <property type="protein sequence ID" value="CAA7022505.1"/>
    <property type="molecule type" value="Genomic_DNA"/>
</dbReference>
<proteinExistence type="predicted"/>
<reference evidence="4" key="1">
    <citation type="submission" date="2020-01" db="EMBL/GenBank/DDBJ databases">
        <authorList>
            <person name="Mishra B."/>
        </authorList>
    </citation>
    <scope>NUCLEOTIDE SEQUENCE [LARGE SCALE GENOMIC DNA]</scope>
</reference>
<dbReference type="PANTHER" id="PTHR46326">
    <property type="entry name" value="ZINC FINGER PROTEIN ZAT1-RELATED"/>
    <property type="match status" value="1"/>
</dbReference>
<dbReference type="SUPFAM" id="SSF57667">
    <property type="entry name" value="beta-beta-alpha zinc fingers"/>
    <property type="match status" value="1"/>
</dbReference>
<dbReference type="InterPro" id="IPR044303">
    <property type="entry name" value="ZAT1/4/9"/>
</dbReference>
<keyword evidence="1" id="KW-0863">Zinc-finger</keyword>
<evidence type="ECO:0000313" key="5">
    <source>
        <dbReference type="Proteomes" id="UP000467841"/>
    </source>
</evidence>
<dbReference type="PROSITE" id="PS50157">
    <property type="entry name" value="ZINC_FINGER_C2H2_2"/>
    <property type="match status" value="2"/>
</dbReference>
<evidence type="ECO:0000256" key="1">
    <source>
        <dbReference type="PROSITE-ProRule" id="PRU00042"/>
    </source>
</evidence>
<comment type="caution">
    <text evidence="4">The sequence shown here is derived from an EMBL/GenBank/DDBJ whole genome shotgun (WGS) entry which is preliminary data.</text>
</comment>
<feature type="domain" description="C2H2-type" evidence="3">
    <location>
        <begin position="185"/>
        <end position="212"/>
    </location>
</feature>
<keyword evidence="1" id="KW-0479">Metal-binding</keyword>
<dbReference type="OrthoDB" id="654211at2759"/>
<dbReference type="AlphaFoldDB" id="A0A6D2I8Q5"/>
<evidence type="ECO:0000256" key="2">
    <source>
        <dbReference type="SAM" id="MobiDB-lite"/>
    </source>
</evidence>
<keyword evidence="5" id="KW-1185">Reference proteome</keyword>
<feature type="domain" description="C2H2-type" evidence="3">
    <location>
        <begin position="234"/>
        <end position="256"/>
    </location>
</feature>
<feature type="region of interest" description="Disordered" evidence="2">
    <location>
        <begin position="1"/>
        <end position="25"/>
    </location>
</feature>
<protein>
    <recommendedName>
        <fullName evidence="3">C2H2-type domain-containing protein</fullName>
    </recommendedName>
</protein>
<dbReference type="SMART" id="SM00355">
    <property type="entry name" value="ZnF_C2H2"/>
    <property type="match status" value="2"/>
</dbReference>
<dbReference type="Pfam" id="PF13912">
    <property type="entry name" value="zf-C2H2_6"/>
    <property type="match status" value="2"/>
</dbReference>
<dbReference type="PROSITE" id="PS00028">
    <property type="entry name" value="ZINC_FINGER_C2H2_1"/>
    <property type="match status" value="2"/>
</dbReference>
<keyword evidence="1" id="KW-0862">Zinc</keyword>
<dbReference type="Gene3D" id="3.30.160.60">
    <property type="entry name" value="Classic Zinc Finger"/>
    <property type="match status" value="1"/>
</dbReference>
<dbReference type="GO" id="GO:0006355">
    <property type="term" value="P:regulation of DNA-templated transcription"/>
    <property type="evidence" value="ECO:0007669"/>
    <property type="project" value="InterPro"/>
</dbReference>
<dbReference type="InterPro" id="IPR013087">
    <property type="entry name" value="Znf_C2H2_type"/>
</dbReference>
<sequence length="268" mass="29684">MRSHYRALPVSNAESSATGSTIPTLQTSNKAGEIVRSLETVLMRSVHVGEVGVGPKPDLKREEGGQQTTGKRKIVEDSEEVSSIEPESSLTIEEGAALCLVAMLHSERPVVFDLESVDRVLSARKRRDTAKYFIIDSEDDEEDSKKHVEDVKVLTSSVETLTEDNGEDDEEIYLVAREKPRKGKYKCETCGKILSSFQALGGHRTSHRNKRFKTGGINGQAVKPKNRPVAQRRYECQICGKVFESGQALGGHKKIHYVFLQPCKDVLG</sequence>